<comment type="caution">
    <text evidence="1">The sequence shown here is derived from an EMBL/GenBank/DDBJ whole genome shotgun (WGS) entry which is preliminary data.</text>
</comment>
<dbReference type="Proteomes" id="UP000031668">
    <property type="component" value="Unassembled WGS sequence"/>
</dbReference>
<evidence type="ECO:0000313" key="1">
    <source>
        <dbReference type="EMBL" id="KII66943.1"/>
    </source>
</evidence>
<dbReference type="AlphaFoldDB" id="A0A0C2JCK3"/>
<sequence length="103" mass="11996">MDEDCICASQMVFYLFFEKIEVNICRSTAASCFSECHYTYNSVSVIPEVMNDSASIQCRKYMNKIIPYGQKIIESKKLFFMSKWLNRCGQSTGWLLKFNQSLN</sequence>
<gene>
    <name evidence="1" type="ORF">RF11_09747</name>
</gene>
<proteinExistence type="predicted"/>
<name>A0A0C2JCK3_THEKT</name>
<accession>A0A0C2JCK3</accession>
<evidence type="ECO:0000313" key="2">
    <source>
        <dbReference type="Proteomes" id="UP000031668"/>
    </source>
</evidence>
<dbReference type="EMBL" id="JWZT01003372">
    <property type="protein sequence ID" value="KII66943.1"/>
    <property type="molecule type" value="Genomic_DNA"/>
</dbReference>
<organism evidence="1 2">
    <name type="scientific">Thelohanellus kitauei</name>
    <name type="common">Myxosporean</name>
    <dbReference type="NCBI Taxonomy" id="669202"/>
    <lineage>
        <taxon>Eukaryota</taxon>
        <taxon>Metazoa</taxon>
        <taxon>Cnidaria</taxon>
        <taxon>Myxozoa</taxon>
        <taxon>Myxosporea</taxon>
        <taxon>Bivalvulida</taxon>
        <taxon>Platysporina</taxon>
        <taxon>Myxobolidae</taxon>
        <taxon>Thelohanellus</taxon>
    </lineage>
</organism>
<keyword evidence="2" id="KW-1185">Reference proteome</keyword>
<protein>
    <submittedName>
        <fullName evidence="1">Uncharacterized protein</fullName>
    </submittedName>
</protein>
<reference evidence="1 2" key="1">
    <citation type="journal article" date="2014" name="Genome Biol. Evol.">
        <title>The genome of the myxosporean Thelohanellus kitauei shows adaptations to nutrient acquisition within its fish host.</title>
        <authorList>
            <person name="Yang Y."/>
            <person name="Xiong J."/>
            <person name="Zhou Z."/>
            <person name="Huo F."/>
            <person name="Miao W."/>
            <person name="Ran C."/>
            <person name="Liu Y."/>
            <person name="Zhang J."/>
            <person name="Feng J."/>
            <person name="Wang M."/>
            <person name="Wang M."/>
            <person name="Wang L."/>
            <person name="Yao B."/>
        </authorList>
    </citation>
    <scope>NUCLEOTIDE SEQUENCE [LARGE SCALE GENOMIC DNA]</scope>
    <source>
        <strain evidence="1">Wuqing</strain>
    </source>
</reference>